<accession>A0A2P2PKD7</accession>
<name>A0A2P2PKD7_RHIMU</name>
<dbReference type="EMBL" id="GGEC01074722">
    <property type="protein sequence ID" value="MBX55206.1"/>
    <property type="molecule type" value="Transcribed_RNA"/>
</dbReference>
<proteinExistence type="predicted"/>
<organism evidence="1">
    <name type="scientific">Rhizophora mucronata</name>
    <name type="common">Asiatic mangrove</name>
    <dbReference type="NCBI Taxonomy" id="61149"/>
    <lineage>
        <taxon>Eukaryota</taxon>
        <taxon>Viridiplantae</taxon>
        <taxon>Streptophyta</taxon>
        <taxon>Embryophyta</taxon>
        <taxon>Tracheophyta</taxon>
        <taxon>Spermatophyta</taxon>
        <taxon>Magnoliopsida</taxon>
        <taxon>eudicotyledons</taxon>
        <taxon>Gunneridae</taxon>
        <taxon>Pentapetalae</taxon>
        <taxon>rosids</taxon>
        <taxon>fabids</taxon>
        <taxon>Malpighiales</taxon>
        <taxon>Rhizophoraceae</taxon>
        <taxon>Rhizophora</taxon>
    </lineage>
</organism>
<reference evidence="1" key="1">
    <citation type="submission" date="2018-02" db="EMBL/GenBank/DDBJ databases">
        <title>Rhizophora mucronata_Transcriptome.</title>
        <authorList>
            <person name="Meera S.P."/>
            <person name="Sreeshan A."/>
            <person name="Augustine A."/>
        </authorList>
    </citation>
    <scope>NUCLEOTIDE SEQUENCE</scope>
    <source>
        <tissue evidence="1">Leaf</tissue>
    </source>
</reference>
<evidence type="ECO:0000313" key="1">
    <source>
        <dbReference type="EMBL" id="MBX55206.1"/>
    </source>
</evidence>
<sequence length="8" mass="894">MVVVECKS</sequence>
<protein>
    <submittedName>
        <fullName evidence="1">Uncharacterized protein</fullName>
    </submittedName>
</protein>